<gene>
    <name evidence="1" type="ORF">T4B_13039</name>
</gene>
<comment type="caution">
    <text evidence="1">The sequence shown here is derived from an EMBL/GenBank/DDBJ whole genome shotgun (WGS) entry which is preliminary data.</text>
</comment>
<keyword evidence="2" id="KW-1185">Reference proteome</keyword>
<dbReference type="EMBL" id="JYDS01000706">
    <property type="protein sequence ID" value="KRZ00987.1"/>
    <property type="molecule type" value="Genomic_DNA"/>
</dbReference>
<dbReference type="Proteomes" id="UP000054805">
    <property type="component" value="Unassembled WGS sequence"/>
</dbReference>
<accession>A0A0V1GRP8</accession>
<protein>
    <submittedName>
        <fullName evidence="1">Uncharacterized protein</fullName>
    </submittedName>
</protein>
<evidence type="ECO:0000313" key="2">
    <source>
        <dbReference type="Proteomes" id="UP000054805"/>
    </source>
</evidence>
<name>A0A0V1GRP8_TRIPS</name>
<dbReference type="AlphaFoldDB" id="A0A0V1GRP8"/>
<evidence type="ECO:0000313" key="1">
    <source>
        <dbReference type="EMBL" id="KRZ00987.1"/>
    </source>
</evidence>
<organism evidence="1 2">
    <name type="scientific">Trichinella pseudospiralis</name>
    <name type="common">Parasitic roundworm</name>
    <dbReference type="NCBI Taxonomy" id="6337"/>
    <lineage>
        <taxon>Eukaryota</taxon>
        <taxon>Metazoa</taxon>
        <taxon>Ecdysozoa</taxon>
        <taxon>Nematoda</taxon>
        <taxon>Enoplea</taxon>
        <taxon>Dorylaimia</taxon>
        <taxon>Trichinellida</taxon>
        <taxon>Trichinellidae</taxon>
        <taxon>Trichinella</taxon>
    </lineage>
</organism>
<proteinExistence type="predicted"/>
<reference evidence="1 2" key="1">
    <citation type="submission" date="2015-01" db="EMBL/GenBank/DDBJ databases">
        <title>Evolution of Trichinella species and genotypes.</title>
        <authorList>
            <person name="Korhonen P.K."/>
            <person name="Edoardo P."/>
            <person name="Giuseppe L.R."/>
            <person name="Gasser R.B."/>
        </authorList>
    </citation>
    <scope>NUCLEOTIDE SEQUENCE [LARGE SCALE GENOMIC DNA]</scope>
    <source>
        <strain evidence="1">ISS588</strain>
    </source>
</reference>
<sequence length="83" mass="9734">MKYLILSTLKEPKTKFASKQAVLSLAIKDTETCLYRRKFSVHIPREIHVHSSATCIIKNRQNSFGLSVYFLVRNGFLKRYRKN</sequence>